<accession>A0A1Q8R2D6</accession>
<evidence type="ECO:0000313" key="4">
    <source>
        <dbReference type="EMBL" id="OLN33757.1"/>
    </source>
</evidence>
<keyword evidence="5" id="KW-1185">Reference proteome</keyword>
<name>A0A1Q8R2D6_9FIRM</name>
<proteinExistence type="predicted"/>
<protein>
    <recommendedName>
        <fullName evidence="6">Tetratricopeptide repeat protein</fullName>
    </recommendedName>
</protein>
<dbReference type="STRING" id="1888891.DSOL_0467"/>
<organism evidence="4 5">
    <name type="scientific">Desulfosporosinus metallidurans</name>
    <dbReference type="NCBI Taxonomy" id="1888891"/>
    <lineage>
        <taxon>Bacteria</taxon>
        <taxon>Bacillati</taxon>
        <taxon>Bacillota</taxon>
        <taxon>Clostridia</taxon>
        <taxon>Eubacteriales</taxon>
        <taxon>Desulfitobacteriaceae</taxon>
        <taxon>Desulfosporosinus</taxon>
    </lineage>
</organism>
<comment type="caution">
    <text evidence="4">The sequence shown here is derived from an EMBL/GenBank/DDBJ whole genome shotgun (WGS) entry which is preliminary data.</text>
</comment>
<keyword evidence="3" id="KW-0472">Membrane</keyword>
<feature type="repeat" description="TPR" evidence="1">
    <location>
        <begin position="146"/>
        <end position="179"/>
    </location>
</feature>
<evidence type="ECO:0000256" key="1">
    <source>
        <dbReference type="PROSITE-ProRule" id="PRU00339"/>
    </source>
</evidence>
<feature type="compositionally biased region" description="Basic and acidic residues" evidence="2">
    <location>
        <begin position="121"/>
        <end position="137"/>
    </location>
</feature>
<sequence>MILGSIPFVTILTWRAQDFGLTRRSAFLITLFLCGEVMLFPRILRSGWIIWWSLSIIFLVFSGLFWSKVQKTKIAAMAETKDEASTSQISICTENFSKEEIIMQVQIEEPREETSTETVIEEPREETSTETVIKERSEEPDEETLIEQLIEQGFNAKYSDNLDQAVNLFSKALSLDPIPDLALYLIIDCYWLWNNLGERDYAQTQLQVYIQKYLPQFNSDLRHQFDAWMTKENLHSLK</sequence>
<evidence type="ECO:0000256" key="2">
    <source>
        <dbReference type="SAM" id="MobiDB-lite"/>
    </source>
</evidence>
<evidence type="ECO:0000256" key="3">
    <source>
        <dbReference type="SAM" id="Phobius"/>
    </source>
</evidence>
<dbReference type="PROSITE" id="PS50005">
    <property type="entry name" value="TPR"/>
    <property type="match status" value="1"/>
</dbReference>
<gene>
    <name evidence="4" type="ORF">DSOL_0467</name>
</gene>
<keyword evidence="3" id="KW-1133">Transmembrane helix</keyword>
<evidence type="ECO:0000313" key="5">
    <source>
        <dbReference type="Proteomes" id="UP000186102"/>
    </source>
</evidence>
<reference evidence="4 5" key="1">
    <citation type="submission" date="2016-09" db="EMBL/GenBank/DDBJ databases">
        <title>Complete genome of Desulfosporosinus sp. OL.</title>
        <authorList>
            <person name="Mardanov A."/>
            <person name="Beletsky A."/>
            <person name="Panova A."/>
            <person name="Karnachuk O."/>
            <person name="Ravin N."/>
        </authorList>
    </citation>
    <scope>NUCLEOTIDE SEQUENCE [LARGE SCALE GENOMIC DNA]</scope>
    <source>
        <strain evidence="4 5">OL</strain>
    </source>
</reference>
<dbReference type="EMBL" id="MLBF01000002">
    <property type="protein sequence ID" value="OLN33757.1"/>
    <property type="molecule type" value="Genomic_DNA"/>
</dbReference>
<evidence type="ECO:0008006" key="6">
    <source>
        <dbReference type="Google" id="ProtNLM"/>
    </source>
</evidence>
<keyword evidence="3" id="KW-0812">Transmembrane</keyword>
<dbReference type="Proteomes" id="UP000186102">
    <property type="component" value="Unassembled WGS sequence"/>
</dbReference>
<feature type="transmembrane region" description="Helical" evidence="3">
    <location>
        <begin position="49"/>
        <end position="67"/>
    </location>
</feature>
<dbReference type="AlphaFoldDB" id="A0A1Q8R2D6"/>
<keyword evidence="1" id="KW-0802">TPR repeat</keyword>
<feature type="region of interest" description="Disordered" evidence="2">
    <location>
        <begin position="112"/>
        <end position="138"/>
    </location>
</feature>
<feature type="transmembrane region" description="Helical" evidence="3">
    <location>
        <begin position="25"/>
        <end position="43"/>
    </location>
</feature>
<dbReference type="InterPro" id="IPR019734">
    <property type="entry name" value="TPR_rpt"/>
</dbReference>